<name>M0ANR7_9EURY</name>
<protein>
    <submittedName>
        <fullName evidence="8">Major facilitator superfamily transporter</fullName>
    </submittedName>
</protein>
<evidence type="ECO:0000256" key="6">
    <source>
        <dbReference type="SAM" id="Phobius"/>
    </source>
</evidence>
<feature type="transmembrane region" description="Helical" evidence="6">
    <location>
        <begin position="354"/>
        <end position="371"/>
    </location>
</feature>
<feature type="transmembrane region" description="Helical" evidence="6">
    <location>
        <begin position="225"/>
        <end position="249"/>
    </location>
</feature>
<dbReference type="PANTHER" id="PTHR23513:SF6">
    <property type="entry name" value="MAJOR FACILITATOR SUPERFAMILY ASSOCIATED DOMAIN-CONTAINING PROTEIN"/>
    <property type="match status" value="1"/>
</dbReference>
<proteinExistence type="predicted"/>
<dbReference type="PATRIC" id="fig|1227491.4.peg.4013"/>
<dbReference type="EMBL" id="AOIP01000056">
    <property type="protein sequence ID" value="ELY99572.1"/>
    <property type="molecule type" value="Genomic_DNA"/>
</dbReference>
<dbReference type="InterPro" id="IPR011701">
    <property type="entry name" value="MFS"/>
</dbReference>
<dbReference type="GO" id="GO:0005886">
    <property type="term" value="C:plasma membrane"/>
    <property type="evidence" value="ECO:0007669"/>
    <property type="project" value="UniProtKB-SubCell"/>
</dbReference>
<feature type="transmembrane region" description="Helical" evidence="6">
    <location>
        <begin position="377"/>
        <end position="398"/>
    </location>
</feature>
<sequence length="411" mass="43307">MSTDLIKLLRSRFELFGDRDLRALAISGLVTRFGYSLTYIGITTIFVFDTEINVLQIGLLGLLLVIPNVVVSPVIGVILDRVSRRKTLIAIELLGGLTVLLPLVSMSLQTAYLVMFLIGTYTAIVIPAQRSLITSIVNDDDLSNANGFVSSAESTAELVGPAIAGALVVIIDPRLLLVADSVSYFISAVLLYRMNSYPSPSEGSDSSPISEFLDGCRHVSSSSALIGFIGVGVIVYGTLGTLDILLPFYVRDVLSGDATGLGILASVIAAGTTTGGLLVSWLSGEDERLGYAIGLLLNAGAISLLIMVPSLLIAGMSLLIAGVGSMMTITYLQTLIQQTAASEYMSRVLGTYESTIRIGQIIGVAIASMTIVATNVIIVFGAMAAILVVIGGSTILLIRFSKPHTNRSPVQ</sequence>
<keyword evidence="5 6" id="KW-0472">Membrane</keyword>
<reference evidence="8 9" key="1">
    <citation type="journal article" date="2014" name="PLoS Genet.">
        <title>Phylogenetically driven sequencing of extremely halophilic archaea reveals strategies for static and dynamic osmo-response.</title>
        <authorList>
            <person name="Becker E.A."/>
            <person name="Seitzer P.M."/>
            <person name="Tritt A."/>
            <person name="Larsen D."/>
            <person name="Krusor M."/>
            <person name="Yao A.I."/>
            <person name="Wu D."/>
            <person name="Madern D."/>
            <person name="Eisen J.A."/>
            <person name="Darling A.E."/>
            <person name="Facciotti M.T."/>
        </authorList>
    </citation>
    <scope>NUCLEOTIDE SEQUENCE [LARGE SCALE GENOMIC DNA]</scope>
    <source>
        <strain evidence="8 9">DSM 13077</strain>
    </source>
</reference>
<evidence type="ECO:0000256" key="1">
    <source>
        <dbReference type="ARBA" id="ARBA00004651"/>
    </source>
</evidence>
<feature type="transmembrane region" description="Helical" evidence="6">
    <location>
        <begin position="54"/>
        <end position="75"/>
    </location>
</feature>
<feature type="domain" description="Major facilitator superfamily (MFS) profile" evidence="7">
    <location>
        <begin position="1"/>
        <end position="402"/>
    </location>
</feature>
<feature type="transmembrane region" description="Helical" evidence="6">
    <location>
        <begin position="313"/>
        <end position="333"/>
    </location>
</feature>
<evidence type="ECO:0000256" key="5">
    <source>
        <dbReference type="ARBA" id="ARBA00023136"/>
    </source>
</evidence>
<evidence type="ECO:0000256" key="3">
    <source>
        <dbReference type="ARBA" id="ARBA00022692"/>
    </source>
</evidence>
<keyword evidence="3 6" id="KW-0812">Transmembrane</keyword>
<gene>
    <name evidence="8" type="ORF">C480_19914</name>
</gene>
<evidence type="ECO:0000259" key="7">
    <source>
        <dbReference type="PROSITE" id="PS50850"/>
    </source>
</evidence>
<feature type="transmembrane region" description="Helical" evidence="6">
    <location>
        <begin position="289"/>
        <end position="307"/>
    </location>
</feature>
<organism evidence="8 9">
    <name type="scientific">Natrialba aegyptia DSM 13077</name>
    <dbReference type="NCBI Taxonomy" id="1227491"/>
    <lineage>
        <taxon>Archaea</taxon>
        <taxon>Methanobacteriati</taxon>
        <taxon>Methanobacteriota</taxon>
        <taxon>Stenosarchaea group</taxon>
        <taxon>Halobacteria</taxon>
        <taxon>Halobacteriales</taxon>
        <taxon>Natrialbaceae</taxon>
        <taxon>Natrialba</taxon>
    </lineage>
</organism>
<keyword evidence="2" id="KW-1003">Cell membrane</keyword>
<dbReference type="GO" id="GO:0022857">
    <property type="term" value="F:transmembrane transporter activity"/>
    <property type="evidence" value="ECO:0007669"/>
    <property type="project" value="InterPro"/>
</dbReference>
<evidence type="ECO:0000313" key="8">
    <source>
        <dbReference type="EMBL" id="ELY99572.1"/>
    </source>
</evidence>
<accession>M0ANR7</accession>
<evidence type="ECO:0000313" key="9">
    <source>
        <dbReference type="Proteomes" id="UP000011591"/>
    </source>
</evidence>
<dbReference type="PANTHER" id="PTHR23513">
    <property type="entry name" value="INTEGRAL MEMBRANE EFFLUX PROTEIN-RELATED"/>
    <property type="match status" value="1"/>
</dbReference>
<dbReference type="Proteomes" id="UP000011591">
    <property type="component" value="Unassembled WGS sequence"/>
</dbReference>
<feature type="transmembrane region" description="Helical" evidence="6">
    <location>
        <begin position="261"/>
        <end position="282"/>
    </location>
</feature>
<keyword evidence="4 6" id="KW-1133">Transmembrane helix</keyword>
<dbReference type="InterPro" id="IPR020846">
    <property type="entry name" value="MFS_dom"/>
</dbReference>
<dbReference type="PROSITE" id="PS50850">
    <property type="entry name" value="MFS"/>
    <property type="match status" value="1"/>
</dbReference>
<dbReference type="Pfam" id="PF07690">
    <property type="entry name" value="MFS_1"/>
    <property type="match status" value="1"/>
</dbReference>
<feature type="transmembrane region" description="Helical" evidence="6">
    <location>
        <begin position="21"/>
        <end position="48"/>
    </location>
</feature>
<keyword evidence="9" id="KW-1185">Reference proteome</keyword>
<comment type="caution">
    <text evidence="8">The sequence shown here is derived from an EMBL/GenBank/DDBJ whole genome shotgun (WGS) entry which is preliminary data.</text>
</comment>
<feature type="transmembrane region" description="Helical" evidence="6">
    <location>
        <begin position="110"/>
        <end position="128"/>
    </location>
</feature>
<evidence type="ECO:0000256" key="2">
    <source>
        <dbReference type="ARBA" id="ARBA00022475"/>
    </source>
</evidence>
<dbReference type="Gene3D" id="1.20.1250.20">
    <property type="entry name" value="MFS general substrate transporter like domains"/>
    <property type="match status" value="1"/>
</dbReference>
<feature type="transmembrane region" description="Helical" evidence="6">
    <location>
        <begin position="87"/>
        <end position="104"/>
    </location>
</feature>
<dbReference type="InterPro" id="IPR036259">
    <property type="entry name" value="MFS_trans_sf"/>
</dbReference>
<comment type="subcellular location">
    <subcellularLocation>
        <location evidence="1">Cell membrane</location>
        <topology evidence="1">Multi-pass membrane protein</topology>
    </subcellularLocation>
</comment>
<dbReference type="AlphaFoldDB" id="M0ANR7"/>
<dbReference type="CDD" id="cd06173">
    <property type="entry name" value="MFS_MefA_like"/>
    <property type="match status" value="1"/>
</dbReference>
<dbReference type="SUPFAM" id="SSF103473">
    <property type="entry name" value="MFS general substrate transporter"/>
    <property type="match status" value="1"/>
</dbReference>
<evidence type="ECO:0000256" key="4">
    <source>
        <dbReference type="ARBA" id="ARBA00022989"/>
    </source>
</evidence>